<dbReference type="AlphaFoldDB" id="A0A6A5UPL4"/>
<organism evidence="2 3">
    <name type="scientific">Bimuria novae-zelandiae CBS 107.79</name>
    <dbReference type="NCBI Taxonomy" id="1447943"/>
    <lineage>
        <taxon>Eukaryota</taxon>
        <taxon>Fungi</taxon>
        <taxon>Dikarya</taxon>
        <taxon>Ascomycota</taxon>
        <taxon>Pezizomycotina</taxon>
        <taxon>Dothideomycetes</taxon>
        <taxon>Pleosporomycetidae</taxon>
        <taxon>Pleosporales</taxon>
        <taxon>Massarineae</taxon>
        <taxon>Didymosphaeriaceae</taxon>
        <taxon>Bimuria</taxon>
    </lineage>
</organism>
<evidence type="ECO:0000313" key="2">
    <source>
        <dbReference type="EMBL" id="KAF1967123.1"/>
    </source>
</evidence>
<protein>
    <submittedName>
        <fullName evidence="2">Uncharacterized protein</fullName>
    </submittedName>
</protein>
<dbReference type="EMBL" id="ML976737">
    <property type="protein sequence ID" value="KAF1967123.1"/>
    <property type="molecule type" value="Genomic_DNA"/>
</dbReference>
<evidence type="ECO:0000313" key="3">
    <source>
        <dbReference type="Proteomes" id="UP000800036"/>
    </source>
</evidence>
<evidence type="ECO:0000256" key="1">
    <source>
        <dbReference type="SAM" id="MobiDB-lite"/>
    </source>
</evidence>
<proteinExistence type="predicted"/>
<sequence>MTIHNYSCIHPIRSQKHDQIRAEKRIDTPSGYNNQIEITIEPKQVDEFVERLRKIPDRDIKRIWPASLSISLIDENWSVDFDTFLPPNVLGKVVRPSGKREDWDTRILAAMSILSECTQGQGEHMGELLSVATALRMVDKRKKNKTTHLIEQDVEHVINDNMAPFNTPIRTQKAEEAKRRGTTTTSAKRTCSKPERTPSKRPTQKRPSESPGSISWDAR</sequence>
<name>A0A6A5UPL4_9PLEO</name>
<feature type="region of interest" description="Disordered" evidence="1">
    <location>
        <begin position="164"/>
        <end position="219"/>
    </location>
</feature>
<keyword evidence="3" id="KW-1185">Reference proteome</keyword>
<accession>A0A6A5UPL4</accession>
<reference evidence="2" key="1">
    <citation type="journal article" date="2020" name="Stud. Mycol.">
        <title>101 Dothideomycetes genomes: a test case for predicting lifestyles and emergence of pathogens.</title>
        <authorList>
            <person name="Haridas S."/>
            <person name="Albert R."/>
            <person name="Binder M."/>
            <person name="Bloem J."/>
            <person name="Labutti K."/>
            <person name="Salamov A."/>
            <person name="Andreopoulos B."/>
            <person name="Baker S."/>
            <person name="Barry K."/>
            <person name="Bills G."/>
            <person name="Bluhm B."/>
            <person name="Cannon C."/>
            <person name="Castanera R."/>
            <person name="Culley D."/>
            <person name="Daum C."/>
            <person name="Ezra D."/>
            <person name="Gonzalez J."/>
            <person name="Henrissat B."/>
            <person name="Kuo A."/>
            <person name="Liang C."/>
            <person name="Lipzen A."/>
            <person name="Lutzoni F."/>
            <person name="Magnuson J."/>
            <person name="Mondo S."/>
            <person name="Nolan M."/>
            <person name="Ohm R."/>
            <person name="Pangilinan J."/>
            <person name="Park H.-J."/>
            <person name="Ramirez L."/>
            <person name="Alfaro M."/>
            <person name="Sun H."/>
            <person name="Tritt A."/>
            <person name="Yoshinaga Y."/>
            <person name="Zwiers L.-H."/>
            <person name="Turgeon B."/>
            <person name="Goodwin S."/>
            <person name="Spatafora J."/>
            <person name="Crous P."/>
            <person name="Grigoriev I."/>
        </authorList>
    </citation>
    <scope>NUCLEOTIDE SEQUENCE</scope>
    <source>
        <strain evidence="2">CBS 107.79</strain>
    </source>
</reference>
<dbReference type="OrthoDB" id="10670523at2759"/>
<gene>
    <name evidence="2" type="ORF">BU23DRAFT_573507</name>
</gene>
<dbReference type="Proteomes" id="UP000800036">
    <property type="component" value="Unassembled WGS sequence"/>
</dbReference>